<comment type="similarity">
    <text evidence="1">Belongs to the V-ATPase F subunit family.</text>
</comment>
<dbReference type="InterPro" id="IPR036906">
    <property type="entry name" value="ATPase_V1_fsu_sf"/>
</dbReference>
<evidence type="ECO:0000256" key="2">
    <source>
        <dbReference type="ARBA" id="ARBA00022448"/>
    </source>
</evidence>
<dbReference type="Pfam" id="PF01990">
    <property type="entry name" value="ATP-synt_F"/>
    <property type="match status" value="1"/>
</dbReference>
<reference evidence="4 5" key="1">
    <citation type="journal article" date="2016" name="Nat. Commun.">
        <title>Thousands of microbial genomes shed light on interconnected biogeochemical processes in an aquifer system.</title>
        <authorList>
            <person name="Anantharaman K."/>
            <person name="Brown C.T."/>
            <person name="Hug L.A."/>
            <person name="Sharon I."/>
            <person name="Castelle C.J."/>
            <person name="Probst A.J."/>
            <person name="Thomas B.C."/>
            <person name="Singh A."/>
            <person name="Wilkins M.J."/>
            <person name="Karaoz U."/>
            <person name="Brodie E.L."/>
            <person name="Williams K.H."/>
            <person name="Hubbard S.S."/>
            <person name="Banfield J.F."/>
        </authorList>
    </citation>
    <scope>NUCLEOTIDE SEQUENCE [LARGE SCALE GENOMIC DNA]</scope>
</reference>
<gene>
    <name evidence="4" type="ORF">A2Y75_04430</name>
</gene>
<protein>
    <recommendedName>
        <fullName evidence="6">V-type ATP synthase subunit F</fullName>
    </recommendedName>
</protein>
<accession>A0A1F2WGL7</accession>
<dbReference type="EMBL" id="MELK01000050">
    <property type="protein sequence ID" value="OFW55970.1"/>
    <property type="molecule type" value="Genomic_DNA"/>
</dbReference>
<evidence type="ECO:0000313" key="5">
    <source>
        <dbReference type="Proteomes" id="UP000177876"/>
    </source>
</evidence>
<dbReference type="GO" id="GO:0046961">
    <property type="term" value="F:proton-transporting ATPase activity, rotational mechanism"/>
    <property type="evidence" value="ECO:0007669"/>
    <property type="project" value="InterPro"/>
</dbReference>
<name>A0A1F2WGL7_9ACTN</name>
<evidence type="ECO:0000256" key="3">
    <source>
        <dbReference type="ARBA" id="ARBA00023065"/>
    </source>
</evidence>
<evidence type="ECO:0000256" key="1">
    <source>
        <dbReference type="ARBA" id="ARBA00010148"/>
    </source>
</evidence>
<sequence length="106" mass="11331">METLKVAMLGGWSSAIAFKAVGVETHILSATDDPLGAWESLSLEKYAMIIMTEPVYEALRRQITGFPSYEGLPVILAIPPVTGSLGTARTVIRDRVVKALGSVIEG</sequence>
<dbReference type="InterPro" id="IPR008218">
    <property type="entry name" value="ATPase_V1-cplx_f_g_su"/>
</dbReference>
<dbReference type="Gene3D" id="3.40.50.10580">
    <property type="entry name" value="ATPase, V1 complex, subunit F"/>
    <property type="match status" value="1"/>
</dbReference>
<organism evidence="4 5">
    <name type="scientific">Candidatus Solincola sediminis</name>
    <dbReference type="NCBI Taxonomy" id="1797199"/>
    <lineage>
        <taxon>Bacteria</taxon>
        <taxon>Bacillati</taxon>
        <taxon>Actinomycetota</taxon>
        <taxon>Candidatus Geothermincolia</taxon>
        <taxon>Candidatus Geothermincolales</taxon>
        <taxon>Candidatus Geothermincolaceae</taxon>
        <taxon>Candidatus Solincola</taxon>
    </lineage>
</organism>
<keyword evidence="3" id="KW-0406">Ion transport</keyword>
<dbReference type="Proteomes" id="UP000177876">
    <property type="component" value="Unassembled WGS sequence"/>
</dbReference>
<proteinExistence type="inferred from homology"/>
<evidence type="ECO:0000313" key="4">
    <source>
        <dbReference type="EMBL" id="OFW55970.1"/>
    </source>
</evidence>
<evidence type="ECO:0008006" key="6">
    <source>
        <dbReference type="Google" id="ProtNLM"/>
    </source>
</evidence>
<dbReference type="AlphaFoldDB" id="A0A1F2WGL7"/>
<dbReference type="SUPFAM" id="SSF159468">
    <property type="entry name" value="AtpF-like"/>
    <property type="match status" value="1"/>
</dbReference>
<dbReference type="STRING" id="1797197.A2Y75_04430"/>
<keyword evidence="2" id="KW-0813">Transport</keyword>
<comment type="caution">
    <text evidence="4">The sequence shown here is derived from an EMBL/GenBank/DDBJ whole genome shotgun (WGS) entry which is preliminary data.</text>
</comment>